<evidence type="ECO:0000313" key="2">
    <source>
        <dbReference type="EMBL" id="KAH0555245.1"/>
    </source>
</evidence>
<accession>A0AAV7IRE5</accession>
<feature type="region of interest" description="Disordered" evidence="1">
    <location>
        <begin position="134"/>
        <end position="155"/>
    </location>
</feature>
<evidence type="ECO:0000313" key="3">
    <source>
        <dbReference type="Proteomes" id="UP000826195"/>
    </source>
</evidence>
<feature type="region of interest" description="Disordered" evidence="1">
    <location>
        <begin position="90"/>
        <end position="122"/>
    </location>
</feature>
<proteinExistence type="predicted"/>
<dbReference type="EMBL" id="JAHXZJ010001119">
    <property type="protein sequence ID" value="KAH0555245.1"/>
    <property type="molecule type" value="Genomic_DNA"/>
</dbReference>
<keyword evidence="3" id="KW-1185">Reference proteome</keyword>
<organism evidence="2 3">
    <name type="scientific">Cotesia glomerata</name>
    <name type="common">Lepidopteran parasitic wasp</name>
    <name type="synonym">Apanteles glomeratus</name>
    <dbReference type="NCBI Taxonomy" id="32391"/>
    <lineage>
        <taxon>Eukaryota</taxon>
        <taxon>Metazoa</taxon>
        <taxon>Ecdysozoa</taxon>
        <taxon>Arthropoda</taxon>
        <taxon>Hexapoda</taxon>
        <taxon>Insecta</taxon>
        <taxon>Pterygota</taxon>
        <taxon>Neoptera</taxon>
        <taxon>Endopterygota</taxon>
        <taxon>Hymenoptera</taxon>
        <taxon>Apocrita</taxon>
        <taxon>Ichneumonoidea</taxon>
        <taxon>Braconidae</taxon>
        <taxon>Microgastrinae</taxon>
        <taxon>Cotesia</taxon>
    </lineage>
</organism>
<name>A0AAV7IRE5_COTGL</name>
<dbReference type="AlphaFoldDB" id="A0AAV7IRE5"/>
<evidence type="ECO:0000256" key="1">
    <source>
        <dbReference type="SAM" id="MobiDB-lite"/>
    </source>
</evidence>
<sequence length="272" mass="31363">MNNEDFVAEEDTRIFSIWFKINEPNADAYRVSNLKTSDYVQLKSNHKKAYEFVKEMVDTGKIFIHPDNIIESIWRSIDDVDYDLLEYPPESYSNSEAEDSSSKTPSSSEKSRSDPNHKLTQPIDSEMTTLSNMHSLSKNSEQDSQKSHTNTNTCANDLSTFNSGNLTTSKNKSKAWEYFTQLLQIRHDANFARAYLKPQEIRQIYAAISIRNTNCSFQLICKLKWRRILFFQLYEKANSYADGGVEAEKLTNSLLYMVAADYMPLCSVENRD</sequence>
<dbReference type="Proteomes" id="UP000826195">
    <property type="component" value="Unassembled WGS sequence"/>
</dbReference>
<gene>
    <name evidence="2" type="ORF">KQX54_016392</name>
</gene>
<protein>
    <submittedName>
        <fullName evidence="2">Uncharacterized protein</fullName>
    </submittedName>
</protein>
<comment type="caution">
    <text evidence="2">The sequence shown here is derived from an EMBL/GenBank/DDBJ whole genome shotgun (WGS) entry which is preliminary data.</text>
</comment>
<reference evidence="2 3" key="1">
    <citation type="journal article" date="2021" name="J. Hered.">
        <title>A chromosome-level genome assembly of the parasitoid wasp, Cotesia glomerata (Hymenoptera: Braconidae).</title>
        <authorList>
            <person name="Pinto B.J."/>
            <person name="Weis J.J."/>
            <person name="Gamble T."/>
            <person name="Ode P.J."/>
            <person name="Paul R."/>
            <person name="Zaspel J.M."/>
        </authorList>
    </citation>
    <scope>NUCLEOTIDE SEQUENCE [LARGE SCALE GENOMIC DNA]</scope>
    <source>
        <strain evidence="2">CgM1</strain>
    </source>
</reference>